<dbReference type="EMBL" id="DS666276">
    <property type="protein sequence ID" value="EEC03321.1"/>
    <property type="molecule type" value="Genomic_DNA"/>
</dbReference>
<dbReference type="SUPFAM" id="SSF50370">
    <property type="entry name" value="Ricin B-like lectins"/>
    <property type="match status" value="1"/>
</dbReference>
<evidence type="ECO:0000313" key="3">
    <source>
        <dbReference type="EnsemblMetazoa" id="ISCW017211-PA"/>
    </source>
</evidence>
<gene>
    <name evidence="3" type="primary">8026663</name>
    <name evidence="2" type="ORF">IscW_ISCW017211</name>
</gene>
<dbReference type="HOGENOM" id="CLU_1295629_0_0_1"/>
<dbReference type="Proteomes" id="UP000001555">
    <property type="component" value="Unassembled WGS sequence"/>
</dbReference>
<proteinExistence type="predicted"/>
<feature type="signal peptide" evidence="1">
    <location>
        <begin position="1"/>
        <end position="34"/>
    </location>
</feature>
<dbReference type="VEuPathDB" id="VectorBase:ISCW017211"/>
<sequence length="213" mass="23546">MKPPQSYQTPRMEFLFRIVFLAVASSHHLPVATAMFMDEVSVASSAFSAFKFASENLGGTTDGGVFIRTLNGSGCLDAGCCSFLSGSSRLRPNPHCPTWAWLKWASDGPLIVNKSPVFGGCIDCEGAKLGCVAKVVSCHGREDQQWRIKFIPGWETKYGERFFAITSFYKTNHCLTLVNGGGDGDYYTLQDCQTPKPSEWQAFYVVKNSLQRR</sequence>
<dbReference type="EnsemblMetazoa" id="ISCW017211-RA">
    <property type="protein sequence ID" value="ISCW017211-PA"/>
    <property type="gene ID" value="ISCW017211"/>
</dbReference>
<accession>B7P9P9</accession>
<dbReference type="InParanoid" id="B7P9P9"/>
<name>B7P9P9_IXOSC</name>
<feature type="chain" id="PRO_5014567938" evidence="1">
    <location>
        <begin position="35"/>
        <end position="213"/>
    </location>
</feature>
<dbReference type="CDD" id="cd00161">
    <property type="entry name" value="beta-trefoil_Ricin-like"/>
    <property type="match status" value="1"/>
</dbReference>
<protein>
    <submittedName>
        <fullName evidence="2 3">Uncharacterized protein</fullName>
    </submittedName>
</protein>
<evidence type="ECO:0000313" key="2">
    <source>
        <dbReference type="EMBL" id="EEC03321.1"/>
    </source>
</evidence>
<keyword evidence="1" id="KW-0732">Signal</keyword>
<dbReference type="EMBL" id="ABJB010794388">
    <property type="status" value="NOT_ANNOTATED_CDS"/>
    <property type="molecule type" value="Genomic_DNA"/>
</dbReference>
<reference evidence="3" key="2">
    <citation type="submission" date="2020-05" db="UniProtKB">
        <authorList>
            <consortium name="EnsemblMetazoa"/>
        </authorList>
    </citation>
    <scope>IDENTIFICATION</scope>
    <source>
        <strain evidence="3">wikel</strain>
    </source>
</reference>
<dbReference type="InterPro" id="IPR035992">
    <property type="entry name" value="Ricin_B-like_lectins"/>
</dbReference>
<keyword evidence="4" id="KW-1185">Reference proteome</keyword>
<dbReference type="Gene3D" id="2.80.10.50">
    <property type="match status" value="1"/>
</dbReference>
<dbReference type="VEuPathDB" id="VectorBase:ISCI017211"/>
<reference evidence="2 4" key="1">
    <citation type="submission" date="2008-03" db="EMBL/GenBank/DDBJ databases">
        <title>Annotation of Ixodes scapularis.</title>
        <authorList>
            <consortium name="Ixodes scapularis Genome Project Consortium"/>
            <person name="Caler E."/>
            <person name="Hannick L.I."/>
            <person name="Bidwell S."/>
            <person name="Joardar V."/>
            <person name="Thiagarajan M."/>
            <person name="Amedeo P."/>
            <person name="Galinsky K.J."/>
            <person name="Schobel S."/>
            <person name="Inman J."/>
            <person name="Hostetler J."/>
            <person name="Miller J."/>
            <person name="Hammond M."/>
            <person name="Megy K."/>
            <person name="Lawson D."/>
            <person name="Kodira C."/>
            <person name="Sutton G."/>
            <person name="Meyer J."/>
            <person name="Hill C.A."/>
            <person name="Birren B."/>
            <person name="Nene V."/>
            <person name="Collins F."/>
            <person name="Alarcon-Chaidez F."/>
            <person name="Wikel S."/>
            <person name="Strausberg R."/>
        </authorList>
    </citation>
    <scope>NUCLEOTIDE SEQUENCE [LARGE SCALE GENOMIC DNA]</scope>
    <source>
        <strain evidence="4">Wikel</strain>
        <strain evidence="2">Wikel colony</strain>
    </source>
</reference>
<evidence type="ECO:0000313" key="4">
    <source>
        <dbReference type="Proteomes" id="UP000001555"/>
    </source>
</evidence>
<evidence type="ECO:0000256" key="1">
    <source>
        <dbReference type="SAM" id="SignalP"/>
    </source>
</evidence>
<dbReference type="PaxDb" id="6945-B7P9P9"/>
<organism>
    <name type="scientific">Ixodes scapularis</name>
    <name type="common">Black-legged tick</name>
    <name type="synonym">Deer tick</name>
    <dbReference type="NCBI Taxonomy" id="6945"/>
    <lineage>
        <taxon>Eukaryota</taxon>
        <taxon>Metazoa</taxon>
        <taxon>Ecdysozoa</taxon>
        <taxon>Arthropoda</taxon>
        <taxon>Chelicerata</taxon>
        <taxon>Arachnida</taxon>
        <taxon>Acari</taxon>
        <taxon>Parasitiformes</taxon>
        <taxon>Ixodida</taxon>
        <taxon>Ixodoidea</taxon>
        <taxon>Ixodidae</taxon>
        <taxon>Ixodinae</taxon>
        <taxon>Ixodes</taxon>
    </lineage>
</organism>
<dbReference type="PROSITE" id="PS50231">
    <property type="entry name" value="RICIN_B_LECTIN"/>
    <property type="match status" value="1"/>
</dbReference>
<dbReference type="AlphaFoldDB" id="B7P9P9"/>